<proteinExistence type="predicted"/>
<feature type="compositionally biased region" description="Gly residues" evidence="1">
    <location>
        <begin position="7"/>
        <end position="23"/>
    </location>
</feature>
<sequence>MHLPVDAGGGEVDGDVDGAGGGEVAGAVDGDVAGVSSSRNEVIEAYFVSGSIYLCF</sequence>
<evidence type="ECO:0000313" key="3">
    <source>
        <dbReference type="Proteomes" id="UP000265520"/>
    </source>
</evidence>
<organism evidence="2 3">
    <name type="scientific">Trifolium medium</name>
    <dbReference type="NCBI Taxonomy" id="97028"/>
    <lineage>
        <taxon>Eukaryota</taxon>
        <taxon>Viridiplantae</taxon>
        <taxon>Streptophyta</taxon>
        <taxon>Embryophyta</taxon>
        <taxon>Tracheophyta</taxon>
        <taxon>Spermatophyta</taxon>
        <taxon>Magnoliopsida</taxon>
        <taxon>eudicotyledons</taxon>
        <taxon>Gunneridae</taxon>
        <taxon>Pentapetalae</taxon>
        <taxon>rosids</taxon>
        <taxon>fabids</taxon>
        <taxon>Fabales</taxon>
        <taxon>Fabaceae</taxon>
        <taxon>Papilionoideae</taxon>
        <taxon>50 kb inversion clade</taxon>
        <taxon>NPAAA clade</taxon>
        <taxon>Hologalegina</taxon>
        <taxon>IRL clade</taxon>
        <taxon>Trifolieae</taxon>
        <taxon>Trifolium</taxon>
    </lineage>
</organism>
<comment type="caution">
    <text evidence="2">The sequence shown here is derived from an EMBL/GenBank/DDBJ whole genome shotgun (WGS) entry which is preliminary data.</text>
</comment>
<keyword evidence="3" id="KW-1185">Reference proteome</keyword>
<evidence type="ECO:0000313" key="2">
    <source>
        <dbReference type="EMBL" id="MCI86872.1"/>
    </source>
</evidence>
<evidence type="ECO:0000256" key="1">
    <source>
        <dbReference type="SAM" id="MobiDB-lite"/>
    </source>
</evidence>
<reference evidence="2 3" key="1">
    <citation type="journal article" date="2018" name="Front. Plant Sci.">
        <title>Red Clover (Trifolium pratense) and Zigzag Clover (T. medium) - A Picture of Genomic Similarities and Differences.</title>
        <authorList>
            <person name="Dluhosova J."/>
            <person name="Istvanek J."/>
            <person name="Nedelnik J."/>
            <person name="Repkova J."/>
        </authorList>
    </citation>
    <scope>NUCLEOTIDE SEQUENCE [LARGE SCALE GENOMIC DNA]</scope>
    <source>
        <strain evidence="3">cv. 10/8</strain>
        <tissue evidence="2">Leaf</tissue>
    </source>
</reference>
<feature type="region of interest" description="Disordered" evidence="1">
    <location>
        <begin position="1"/>
        <end position="23"/>
    </location>
</feature>
<dbReference type="Proteomes" id="UP000265520">
    <property type="component" value="Unassembled WGS sequence"/>
</dbReference>
<accession>A0A392VHI3</accession>
<protein>
    <submittedName>
        <fullName evidence="2">Uncharacterized protein</fullName>
    </submittedName>
</protein>
<dbReference type="EMBL" id="LXQA011152042">
    <property type="protein sequence ID" value="MCI86872.1"/>
    <property type="molecule type" value="Genomic_DNA"/>
</dbReference>
<name>A0A392VHI3_9FABA</name>
<dbReference type="AlphaFoldDB" id="A0A392VHI3"/>